<organism evidence="7 8">
    <name type="scientific">Gossypium hirsutum</name>
    <name type="common">Upland cotton</name>
    <name type="synonym">Gossypium mexicanum</name>
    <dbReference type="NCBI Taxonomy" id="3635"/>
    <lineage>
        <taxon>Eukaryota</taxon>
        <taxon>Viridiplantae</taxon>
        <taxon>Streptophyta</taxon>
        <taxon>Embryophyta</taxon>
        <taxon>Tracheophyta</taxon>
        <taxon>Spermatophyta</taxon>
        <taxon>Magnoliopsida</taxon>
        <taxon>eudicotyledons</taxon>
        <taxon>Gunneridae</taxon>
        <taxon>Pentapetalae</taxon>
        <taxon>rosids</taxon>
        <taxon>malvids</taxon>
        <taxon>Malvales</taxon>
        <taxon>Malvaceae</taxon>
        <taxon>Malvoideae</taxon>
        <taxon>Gossypium</taxon>
    </lineage>
</organism>
<dbReference type="PANTHER" id="PTHR23240:SF31">
    <property type="entry name" value="DNA REPAIR METALLO-BETA-LACTAMASE FAMILY PROTEIN"/>
    <property type="match status" value="1"/>
</dbReference>
<dbReference type="SUPFAM" id="SSF56281">
    <property type="entry name" value="Metallo-hydrolase/oxidoreductase"/>
    <property type="match status" value="1"/>
</dbReference>
<evidence type="ECO:0000313" key="8">
    <source>
        <dbReference type="RefSeq" id="XP_016751183.2"/>
    </source>
</evidence>
<sequence>MFLFEGSFGNILHTGDCRLTPECLQNLPEKYTGRKGKEPQCCFDYVFLDCTFGRFSQNLPSKHSAIRQVINCIWKHPNAPVVYLTCDLLGQEEILTSVSKTFGSKIYVDKANDPDYFQSLSIIAPEVVSEDPTSRFRVFDGFPKLSERATIMLAEAQANFQHEPLIIRPSAMWYVCEEERLETVSRRKIRFNEAIKDQFGIWHVCYSMHSSREELEWALKLLAPKRVVSTTPSCRAMELDYVRRHCFDSYINSDDSLWKLLDIDMEPCPQVNSPIKTVACSPMVEVSTLTCVESELQPINVSSCKKRLLIMDPPSKRPPVTLFGRARLSLHDPNFPPEEKCISTRDNPLYVVNEMKQVVIIQNTNEDSENRLQNELMAEGSALQCKKLVTTETFEERLENKLDAVQTVMQSEEMRWDTYHQYRYESKQADETTMQCENLTRKEINKCSYSIGYPKGYSENFRKLYRSMNAPVPKPLPSLVELRNAIKRSKRI</sequence>
<comment type="similarity">
    <text evidence="2">Belongs to the DNA repair metallo-beta-lactamase (DRMBL) family.</text>
</comment>
<dbReference type="GO" id="GO:0035312">
    <property type="term" value="F:5'-3' DNA exonuclease activity"/>
    <property type="evidence" value="ECO:0007669"/>
    <property type="project" value="TreeGrafter"/>
</dbReference>
<protein>
    <submittedName>
        <fullName evidence="8">Uncharacterized protein isoform X2</fullName>
    </submittedName>
</protein>
<evidence type="ECO:0000259" key="6">
    <source>
        <dbReference type="Pfam" id="PF07522"/>
    </source>
</evidence>
<evidence type="ECO:0000256" key="2">
    <source>
        <dbReference type="ARBA" id="ARBA00010304"/>
    </source>
</evidence>
<dbReference type="PANTHER" id="PTHR23240">
    <property type="entry name" value="DNA CROSS-LINK REPAIR PROTEIN PSO2/SNM1-RELATED"/>
    <property type="match status" value="1"/>
</dbReference>
<evidence type="ECO:0000256" key="5">
    <source>
        <dbReference type="ARBA" id="ARBA00023242"/>
    </source>
</evidence>
<keyword evidence="5" id="KW-0539">Nucleus</keyword>
<comment type="subcellular location">
    <subcellularLocation>
        <location evidence="1">Nucleus</location>
    </subcellularLocation>
</comment>
<dbReference type="Pfam" id="PF07522">
    <property type="entry name" value="DRMBL"/>
    <property type="match status" value="1"/>
</dbReference>
<dbReference type="InterPro" id="IPR011084">
    <property type="entry name" value="DRMBL"/>
</dbReference>
<accession>A0A1U8PLH5</accession>
<reference evidence="7" key="1">
    <citation type="journal article" date="2020" name="Nat. Genet.">
        <title>Genomic diversifications of five Gossypium allopolyploid species and their impact on cotton improvement.</title>
        <authorList>
            <person name="Chen Z.J."/>
            <person name="Sreedasyam A."/>
            <person name="Ando A."/>
            <person name="Song Q."/>
            <person name="De Santiago L.M."/>
            <person name="Hulse-Kemp A.M."/>
            <person name="Ding M."/>
            <person name="Ye W."/>
            <person name="Kirkbride R.C."/>
            <person name="Jenkins J."/>
            <person name="Plott C."/>
            <person name="Lovell J."/>
            <person name="Lin Y.M."/>
            <person name="Vaughn R."/>
            <person name="Liu B."/>
            <person name="Simpson S."/>
            <person name="Scheffler B.E."/>
            <person name="Wen L."/>
            <person name="Saski C.A."/>
            <person name="Grover C.E."/>
            <person name="Hu G."/>
            <person name="Conover J.L."/>
            <person name="Carlson J.W."/>
            <person name="Shu S."/>
            <person name="Boston L.B."/>
            <person name="Williams M."/>
            <person name="Peterson D.G."/>
            <person name="McGee K."/>
            <person name="Jones D.C."/>
            <person name="Wendel J.F."/>
            <person name="Stelly D.M."/>
            <person name="Grimwood J."/>
            <person name="Schmutz J."/>
        </authorList>
    </citation>
    <scope>NUCLEOTIDE SEQUENCE [LARGE SCALE GENOMIC DNA]</scope>
    <source>
        <strain evidence="7">cv. TM-1</strain>
    </source>
</reference>
<keyword evidence="4" id="KW-0234">DNA repair</keyword>
<feature type="domain" description="DNA repair metallo-beta-lactamase" evidence="6">
    <location>
        <begin position="124"/>
        <end position="234"/>
    </location>
</feature>
<evidence type="ECO:0000313" key="7">
    <source>
        <dbReference type="Proteomes" id="UP000818029"/>
    </source>
</evidence>
<evidence type="ECO:0000256" key="1">
    <source>
        <dbReference type="ARBA" id="ARBA00004123"/>
    </source>
</evidence>
<dbReference type="Gene3D" id="3.40.50.12650">
    <property type="match status" value="1"/>
</dbReference>
<name>A0A1U8PLH5_GOSHI</name>
<dbReference type="InterPro" id="IPR036866">
    <property type="entry name" value="RibonucZ/Hydroxyglut_hydro"/>
</dbReference>
<dbReference type="RefSeq" id="XP_016751183.2">
    <property type="nucleotide sequence ID" value="XM_016895694.2"/>
</dbReference>
<proteinExistence type="inferred from homology"/>
<dbReference type="GO" id="GO:0003684">
    <property type="term" value="F:damaged DNA binding"/>
    <property type="evidence" value="ECO:0007669"/>
    <property type="project" value="TreeGrafter"/>
</dbReference>
<dbReference type="GO" id="GO:0036297">
    <property type="term" value="P:interstrand cross-link repair"/>
    <property type="evidence" value="ECO:0007669"/>
    <property type="project" value="TreeGrafter"/>
</dbReference>
<dbReference type="GO" id="GO:0006303">
    <property type="term" value="P:double-strand break repair via nonhomologous end joining"/>
    <property type="evidence" value="ECO:0007669"/>
    <property type="project" value="TreeGrafter"/>
</dbReference>
<evidence type="ECO:0000256" key="3">
    <source>
        <dbReference type="ARBA" id="ARBA00022763"/>
    </source>
</evidence>
<evidence type="ECO:0000256" key="4">
    <source>
        <dbReference type="ARBA" id="ARBA00023204"/>
    </source>
</evidence>
<keyword evidence="3" id="KW-0227">DNA damage</keyword>
<dbReference type="GeneID" id="107959606"/>
<gene>
    <name evidence="8" type="primary">LOC107959606</name>
</gene>
<dbReference type="Proteomes" id="UP000818029">
    <property type="component" value="Chromosome A05"/>
</dbReference>
<keyword evidence="7" id="KW-1185">Reference proteome</keyword>
<reference evidence="8" key="2">
    <citation type="submission" date="2025-08" db="UniProtKB">
        <authorList>
            <consortium name="RefSeq"/>
        </authorList>
    </citation>
    <scope>IDENTIFICATION</scope>
</reference>
<dbReference type="GO" id="GO:0005634">
    <property type="term" value="C:nucleus"/>
    <property type="evidence" value="ECO:0007669"/>
    <property type="project" value="UniProtKB-SubCell"/>
</dbReference>